<dbReference type="STRING" id="83449.BON30_41585"/>
<organism evidence="2 3">
    <name type="scientific">Cystobacter ferrugineus</name>
    <dbReference type="NCBI Taxonomy" id="83449"/>
    <lineage>
        <taxon>Bacteria</taxon>
        <taxon>Pseudomonadati</taxon>
        <taxon>Myxococcota</taxon>
        <taxon>Myxococcia</taxon>
        <taxon>Myxococcales</taxon>
        <taxon>Cystobacterineae</taxon>
        <taxon>Archangiaceae</taxon>
        <taxon>Cystobacter</taxon>
    </lineage>
</organism>
<dbReference type="EMBL" id="MPIN01000017">
    <property type="protein sequence ID" value="OJH34660.1"/>
    <property type="molecule type" value="Genomic_DNA"/>
</dbReference>
<dbReference type="RefSeq" id="WP_071904142.1">
    <property type="nucleotide sequence ID" value="NZ_MPIN01000017.1"/>
</dbReference>
<dbReference type="AlphaFoldDB" id="A0A1L9AXD9"/>
<dbReference type="PROSITE" id="PS51257">
    <property type="entry name" value="PROKAR_LIPOPROTEIN"/>
    <property type="match status" value="1"/>
</dbReference>
<evidence type="ECO:0000256" key="1">
    <source>
        <dbReference type="SAM" id="MobiDB-lite"/>
    </source>
</evidence>
<dbReference type="Gene3D" id="1.10.287.700">
    <property type="entry name" value="Helix hairpin bin"/>
    <property type="match status" value="1"/>
</dbReference>
<evidence type="ECO:0000313" key="2">
    <source>
        <dbReference type="EMBL" id="OJH34660.1"/>
    </source>
</evidence>
<protein>
    <recommendedName>
        <fullName evidence="4">YtxH domain-containing protein</fullName>
    </recommendedName>
</protein>
<reference evidence="3" key="1">
    <citation type="submission" date="2016-11" db="EMBL/GenBank/DDBJ databases">
        <authorList>
            <person name="Shukria A."/>
            <person name="Stevens D.C."/>
        </authorList>
    </citation>
    <scope>NUCLEOTIDE SEQUENCE [LARGE SCALE GENOMIC DNA]</scope>
    <source>
        <strain evidence="3">Cbfe23</strain>
    </source>
</reference>
<name>A0A1L9AXD9_9BACT</name>
<accession>A0A1L9AXD9</accession>
<gene>
    <name evidence="2" type="ORF">BON30_41585</name>
</gene>
<reference evidence="2 3" key="2">
    <citation type="submission" date="2016-12" db="EMBL/GenBank/DDBJ databases">
        <title>Draft Genome Sequence of Cystobacter ferrugineus Strain Cbfe23.</title>
        <authorList>
            <person name="Akbar S."/>
            <person name="Dowd S.E."/>
            <person name="Stevens D.C."/>
        </authorList>
    </citation>
    <scope>NUCLEOTIDE SEQUENCE [LARGE SCALE GENOMIC DNA]</scope>
    <source>
        <strain evidence="2 3">Cbfe23</strain>
    </source>
</reference>
<sequence length="68" mass="7102">MTRKALLAVTLGTLLAGSVGCHRNTRERAEDTAEEAADKAEDAAEKAGDKAEDAAEKAGDKIEDATDK</sequence>
<evidence type="ECO:0008006" key="4">
    <source>
        <dbReference type="Google" id="ProtNLM"/>
    </source>
</evidence>
<feature type="compositionally biased region" description="Basic and acidic residues" evidence="1">
    <location>
        <begin position="24"/>
        <end position="68"/>
    </location>
</feature>
<comment type="caution">
    <text evidence="2">The sequence shown here is derived from an EMBL/GenBank/DDBJ whole genome shotgun (WGS) entry which is preliminary data.</text>
</comment>
<evidence type="ECO:0000313" key="3">
    <source>
        <dbReference type="Proteomes" id="UP000182229"/>
    </source>
</evidence>
<dbReference type="Proteomes" id="UP000182229">
    <property type="component" value="Unassembled WGS sequence"/>
</dbReference>
<keyword evidence="3" id="KW-1185">Reference proteome</keyword>
<proteinExistence type="predicted"/>
<feature type="region of interest" description="Disordered" evidence="1">
    <location>
        <begin position="20"/>
        <end position="68"/>
    </location>
</feature>